<dbReference type="Gene3D" id="3.40.50.300">
    <property type="entry name" value="P-loop containing nucleotide triphosphate hydrolases"/>
    <property type="match status" value="1"/>
</dbReference>
<dbReference type="EMBL" id="QPIZ01000017">
    <property type="protein sequence ID" value="RCW31647.1"/>
    <property type="molecule type" value="Genomic_DNA"/>
</dbReference>
<keyword evidence="2" id="KW-0690">Ribosome biogenesis</keyword>
<dbReference type="Pfam" id="PF03144">
    <property type="entry name" value="GTP_EFTU_D2"/>
    <property type="match status" value="1"/>
</dbReference>
<dbReference type="GO" id="GO:0005829">
    <property type="term" value="C:cytosol"/>
    <property type="evidence" value="ECO:0007669"/>
    <property type="project" value="TreeGrafter"/>
</dbReference>
<dbReference type="InterPro" id="IPR047043">
    <property type="entry name" value="BipA_III"/>
</dbReference>
<dbReference type="EC" id="3.6.5.-" evidence="2"/>
<keyword evidence="1 2" id="KW-0342">GTP-binding</keyword>
<dbReference type="FunFam" id="3.30.70.870:FF:000003">
    <property type="entry name" value="GTP-binding protein TypA"/>
    <property type="match status" value="1"/>
</dbReference>
<dbReference type="HAMAP" id="MF_00849">
    <property type="entry name" value="BipA"/>
    <property type="match status" value="1"/>
</dbReference>
<evidence type="ECO:0000313" key="4">
    <source>
        <dbReference type="EMBL" id="RCW31647.1"/>
    </source>
</evidence>
<keyword evidence="2" id="KW-0694">RNA-binding</keyword>
<dbReference type="InterPro" id="IPR047042">
    <property type="entry name" value="BipA_II"/>
</dbReference>
<dbReference type="InterPro" id="IPR004161">
    <property type="entry name" value="EFTu-like_2"/>
</dbReference>
<dbReference type="GO" id="GO:0005525">
    <property type="term" value="F:GTP binding"/>
    <property type="evidence" value="ECO:0007669"/>
    <property type="project" value="UniProtKB-UniRule"/>
</dbReference>
<dbReference type="CDD" id="cd03710">
    <property type="entry name" value="BipA_TypA_C"/>
    <property type="match status" value="1"/>
</dbReference>
<evidence type="ECO:0000259" key="3">
    <source>
        <dbReference type="PROSITE" id="PS51722"/>
    </source>
</evidence>
<evidence type="ECO:0000256" key="1">
    <source>
        <dbReference type="ARBA" id="ARBA00023134"/>
    </source>
</evidence>
<dbReference type="PROSITE" id="PS51722">
    <property type="entry name" value="G_TR_2"/>
    <property type="match status" value="1"/>
</dbReference>
<gene>
    <name evidence="2" type="primary">bipA</name>
    <name evidence="4" type="ORF">DFO77_11793</name>
</gene>
<dbReference type="Pfam" id="PF00009">
    <property type="entry name" value="GTP_EFTU"/>
    <property type="match status" value="1"/>
</dbReference>
<dbReference type="RefSeq" id="WP_106151723.1">
    <property type="nucleotide sequence ID" value="NZ_PVTS01000002.1"/>
</dbReference>
<dbReference type="Pfam" id="PF21018">
    <property type="entry name" value="BipA_C"/>
    <property type="match status" value="1"/>
</dbReference>
<dbReference type="OrthoDB" id="9801591at2"/>
<feature type="domain" description="Tr-type G" evidence="3">
    <location>
        <begin position="2"/>
        <end position="197"/>
    </location>
</feature>
<dbReference type="NCBIfam" id="TIGR01394">
    <property type="entry name" value="TypA_BipA"/>
    <property type="match status" value="1"/>
</dbReference>
<comment type="subunit">
    <text evidence="2">Monomer.</text>
</comment>
<dbReference type="Gene3D" id="2.40.50.250">
    <property type="entry name" value="bipa protein"/>
    <property type="match status" value="1"/>
</dbReference>
<comment type="caution">
    <text evidence="4">The sequence shown here is derived from an EMBL/GenBank/DDBJ whole genome shotgun (WGS) entry which is preliminary data.</text>
</comment>
<comment type="function">
    <text evidence="2">A 50S ribosomal subunit assembly protein with GTPase activity, required for 50S subunit assembly at low temperatures, may also play a role in translation. Binds GTP and analogs. Binds the 70S ribosome between the 30S and 50S subunits, in a similar position as ribosome-bound EF-G; it contacts a number of ribosomal proteins, both rRNAs and the A-site tRNA.</text>
</comment>
<dbReference type="PROSITE" id="PS00301">
    <property type="entry name" value="G_TR_1"/>
    <property type="match status" value="1"/>
</dbReference>
<dbReference type="SMART" id="SM00838">
    <property type="entry name" value="EFG_C"/>
    <property type="match status" value="1"/>
</dbReference>
<dbReference type="Gene3D" id="2.40.30.10">
    <property type="entry name" value="Translation factors"/>
    <property type="match status" value="1"/>
</dbReference>
<dbReference type="NCBIfam" id="TIGR00231">
    <property type="entry name" value="small_GTP"/>
    <property type="match status" value="1"/>
</dbReference>
<evidence type="ECO:0000256" key="2">
    <source>
        <dbReference type="HAMAP-Rule" id="MF_00849"/>
    </source>
</evidence>
<dbReference type="InterPro" id="IPR000640">
    <property type="entry name" value="EFG_V-like"/>
</dbReference>
<keyword evidence="2" id="KW-0699">rRNA-binding</keyword>
<comment type="similarity">
    <text evidence="2">Belongs to the TRAFAC class translation factor GTPase superfamily. Classic translation factor GTPase family. BipA subfamily.</text>
</comment>
<dbReference type="Gene3D" id="3.30.70.870">
    <property type="entry name" value="Elongation Factor G (Translational Gtpase), domain 3"/>
    <property type="match status" value="1"/>
</dbReference>
<evidence type="ECO:0000313" key="5">
    <source>
        <dbReference type="Proteomes" id="UP000252733"/>
    </source>
</evidence>
<comment type="subcellular location">
    <subcellularLocation>
        <location evidence="2">Cytoplasm</location>
    </subcellularLocation>
    <text evidence="2">Binds to ribosomes.</text>
</comment>
<dbReference type="InterPro" id="IPR006298">
    <property type="entry name" value="BipA"/>
</dbReference>
<dbReference type="PANTHER" id="PTHR42908">
    <property type="entry name" value="TRANSLATION ELONGATION FACTOR-RELATED"/>
    <property type="match status" value="1"/>
</dbReference>
<dbReference type="FunFam" id="3.40.50.300:FF:000055">
    <property type="entry name" value="GTP-binding protein TypA"/>
    <property type="match status" value="1"/>
</dbReference>
<dbReference type="SUPFAM" id="SSF50447">
    <property type="entry name" value="Translation proteins"/>
    <property type="match status" value="1"/>
</dbReference>
<dbReference type="Pfam" id="PF00679">
    <property type="entry name" value="EFG_C"/>
    <property type="match status" value="1"/>
</dbReference>
<dbReference type="AlphaFoldDB" id="A0A2T0XRZ4"/>
<dbReference type="PANTHER" id="PTHR42908:SF8">
    <property type="entry name" value="TR-TYPE G DOMAIN-CONTAINING PROTEIN"/>
    <property type="match status" value="1"/>
</dbReference>
<name>A0A2T0XRZ4_9BACT</name>
<accession>A0A2T0XRZ4</accession>
<dbReference type="GO" id="GO:1990904">
    <property type="term" value="C:ribonucleoprotein complex"/>
    <property type="evidence" value="ECO:0007669"/>
    <property type="project" value="TreeGrafter"/>
</dbReference>
<keyword evidence="2" id="KW-0547">Nucleotide-binding</keyword>
<dbReference type="GO" id="GO:0019843">
    <property type="term" value="F:rRNA binding"/>
    <property type="evidence" value="ECO:0007669"/>
    <property type="project" value="UniProtKB-KW"/>
</dbReference>
<dbReference type="InterPro" id="IPR042116">
    <property type="entry name" value="TypA/BipA_C"/>
</dbReference>
<dbReference type="GO" id="GO:0000027">
    <property type="term" value="P:ribosomal large subunit assembly"/>
    <property type="evidence" value="ECO:0007669"/>
    <property type="project" value="UniProtKB-UniRule"/>
</dbReference>
<reference evidence="4 5" key="1">
    <citation type="submission" date="2018-07" db="EMBL/GenBank/DDBJ databases">
        <title>Freshwater and sediment microbial communities from various areas in North America, analyzing microbe dynamics in response to fracking.</title>
        <authorList>
            <person name="Lamendella R."/>
        </authorList>
    </citation>
    <scope>NUCLEOTIDE SEQUENCE [LARGE SCALE GENOMIC DNA]</scope>
    <source>
        <strain evidence="4 5">160A</strain>
    </source>
</reference>
<dbReference type="FunFam" id="2.40.50.250:FF:000001">
    <property type="entry name" value="GTP-binding protein TypA"/>
    <property type="match status" value="1"/>
</dbReference>
<organism evidence="4 5">
    <name type="scientific">Marinilabilia salmonicolor</name>
    <dbReference type="NCBI Taxonomy" id="989"/>
    <lineage>
        <taxon>Bacteria</taxon>
        <taxon>Pseudomonadati</taxon>
        <taxon>Bacteroidota</taxon>
        <taxon>Bacteroidia</taxon>
        <taxon>Marinilabiliales</taxon>
        <taxon>Marinilabiliaceae</taxon>
        <taxon>Marinilabilia</taxon>
    </lineage>
</organism>
<dbReference type="InterPro" id="IPR009000">
    <property type="entry name" value="Transl_B-barrel_sf"/>
</dbReference>
<feature type="binding site" evidence="2">
    <location>
        <begin position="14"/>
        <end position="19"/>
    </location>
    <ligand>
        <name>GTP</name>
        <dbReference type="ChEBI" id="CHEBI:37565"/>
    </ligand>
</feature>
<dbReference type="CDD" id="cd16263">
    <property type="entry name" value="BipA_III"/>
    <property type="match status" value="1"/>
</dbReference>
<dbReference type="InterPro" id="IPR031157">
    <property type="entry name" value="G_TR_CS"/>
</dbReference>
<dbReference type="GO" id="GO:0003924">
    <property type="term" value="F:GTPase activity"/>
    <property type="evidence" value="ECO:0007669"/>
    <property type="project" value="UniProtKB-UniRule"/>
</dbReference>
<proteinExistence type="inferred from homology"/>
<dbReference type="SUPFAM" id="SSF54980">
    <property type="entry name" value="EF-G C-terminal domain-like"/>
    <property type="match status" value="2"/>
</dbReference>
<dbReference type="CDD" id="cd03691">
    <property type="entry name" value="BipA_TypA_II"/>
    <property type="match status" value="1"/>
</dbReference>
<dbReference type="STRING" id="1168289.GCA_000259075_03072"/>
<dbReference type="GO" id="GO:0000049">
    <property type="term" value="F:tRNA binding"/>
    <property type="evidence" value="ECO:0007669"/>
    <property type="project" value="UniProtKB-KW"/>
</dbReference>
<feature type="binding site" evidence="2">
    <location>
        <begin position="127"/>
        <end position="130"/>
    </location>
    <ligand>
        <name>GTP</name>
        <dbReference type="ChEBI" id="CHEBI:37565"/>
    </ligand>
</feature>
<dbReference type="Gene3D" id="3.30.70.240">
    <property type="match status" value="1"/>
</dbReference>
<keyword evidence="2" id="KW-0963">Cytoplasm</keyword>
<keyword evidence="2" id="KW-0378">Hydrolase</keyword>
<dbReference type="Proteomes" id="UP000252733">
    <property type="component" value="Unassembled WGS sequence"/>
</dbReference>
<dbReference type="InterPro" id="IPR005225">
    <property type="entry name" value="Small_GTP-bd"/>
</dbReference>
<comment type="catalytic activity">
    <reaction evidence="2">
        <text>GTP + H2O = GDP + phosphate + H(+)</text>
        <dbReference type="Rhea" id="RHEA:19669"/>
        <dbReference type="ChEBI" id="CHEBI:15377"/>
        <dbReference type="ChEBI" id="CHEBI:15378"/>
        <dbReference type="ChEBI" id="CHEBI:37565"/>
        <dbReference type="ChEBI" id="CHEBI:43474"/>
        <dbReference type="ChEBI" id="CHEBI:58189"/>
    </reaction>
</comment>
<dbReference type="InterPro" id="IPR000795">
    <property type="entry name" value="T_Tr_GTP-bd_dom"/>
</dbReference>
<keyword evidence="5" id="KW-1185">Reference proteome</keyword>
<dbReference type="InterPro" id="IPR027417">
    <property type="entry name" value="P-loop_NTPase"/>
</dbReference>
<dbReference type="InterPro" id="IPR047041">
    <property type="entry name" value="BipA_GTP-bd_dom"/>
</dbReference>
<dbReference type="InterPro" id="IPR048876">
    <property type="entry name" value="BipA_C"/>
</dbReference>
<dbReference type="InterPro" id="IPR035647">
    <property type="entry name" value="EFG_III/V"/>
</dbReference>
<dbReference type="GO" id="GO:0043022">
    <property type="term" value="F:ribosome binding"/>
    <property type="evidence" value="ECO:0007669"/>
    <property type="project" value="UniProtKB-UniRule"/>
</dbReference>
<dbReference type="SUPFAM" id="SSF52540">
    <property type="entry name" value="P-loop containing nucleoside triphosphate hydrolases"/>
    <property type="match status" value="1"/>
</dbReference>
<protein>
    <recommendedName>
        <fullName evidence="2">Large ribosomal subunit assembly factor BipA</fullName>
        <ecNumber evidence="2">3.6.5.-</ecNumber>
    </recommendedName>
    <alternativeName>
        <fullName evidence="2">GTP-binding protein BipA</fullName>
    </alternativeName>
</protein>
<dbReference type="InterPro" id="IPR035651">
    <property type="entry name" value="BipA_V"/>
</dbReference>
<dbReference type="PRINTS" id="PR00315">
    <property type="entry name" value="ELONGATNFCT"/>
</dbReference>
<keyword evidence="2" id="KW-0820">tRNA-binding</keyword>
<dbReference type="CDD" id="cd01891">
    <property type="entry name" value="TypA_BipA"/>
    <property type="match status" value="1"/>
</dbReference>
<sequence>MQSIRNVAIIAHVDHGKTTLVDEMLKAGKLFSEHQRPGELIMDSNDLEKERGITILSKNASMVWNDHKINIIDTPGHSDFGGEVERVLNMADGVLLLVDAFEGPMPQTRFVLQKALALGLKPIVVINKVDKPNCRPEEVQEMVFDLMFSLNATEDQLDFPTVYGSARDGWMSTDWKKQTEDISAVMDAIIEYIPVPEERKGTPQMLITSLEYSPYVGRIAIGRMHRGTLKTGQEVAVVSRDGKVSKTRIKELNIFDGLGRAKTDVLVNGELGAIIGLEQFDIGDSICDPENPEPLDPIAIDEPTMSMLFTINNSPFFGKDGKFVTSRHIKDRLDKELERNLALRVEETNSADAWNVYGRGVLHLSVLIETMRREGYELQVGQPRVIIKEIGGEKHEPVEELTIDLPDEYSGRAIEMVTQRKGELLSMERKGERVVLEFNIPSRGIIGLRNNMLTATAGEAIMAHRFVEFQPWKGEITKRQNGSLIAMESGKAIAYALDKLQDRGKFFVHPMEEVYLGQVIGENSRDGDMTVNVTKEKKLTNMRTSGSDEKAKLVPPIIFSLEEALEYIQGDEYVEVTPKSIRLRKILLQEHERKRLAKNS</sequence>
<dbReference type="FunFam" id="3.30.70.240:FF:000002">
    <property type="entry name" value="GTP-binding protein TypA"/>
    <property type="match status" value="1"/>
</dbReference>